<dbReference type="InterPro" id="IPR029149">
    <property type="entry name" value="Creatin/AminoP/Spt16_N"/>
</dbReference>
<dbReference type="GO" id="GO:0006508">
    <property type="term" value="P:proteolysis"/>
    <property type="evidence" value="ECO:0007669"/>
    <property type="project" value="UniProtKB-KW"/>
</dbReference>
<feature type="binding site" evidence="7">
    <location>
        <position position="244"/>
    </location>
    <ligand>
        <name>Mn(2+)</name>
        <dbReference type="ChEBI" id="CHEBI:29035"/>
        <label>2</label>
    </ligand>
</feature>
<evidence type="ECO:0000256" key="6">
    <source>
        <dbReference type="ARBA" id="ARBA00023211"/>
    </source>
</evidence>
<dbReference type="PROSITE" id="PS00491">
    <property type="entry name" value="PROLINE_PEPTIDASE"/>
    <property type="match status" value="1"/>
</dbReference>
<dbReference type="Gene3D" id="3.90.230.10">
    <property type="entry name" value="Creatinase/methionine aminopeptidase superfamily"/>
    <property type="match status" value="1"/>
</dbReference>
<dbReference type="RefSeq" id="WP_206559994.1">
    <property type="nucleotide sequence ID" value="NZ_JAFKCZ010000005.1"/>
</dbReference>
<evidence type="ECO:0000256" key="4">
    <source>
        <dbReference type="ARBA" id="ARBA00022997"/>
    </source>
</evidence>
<dbReference type="PANTHER" id="PTHR43226">
    <property type="entry name" value="XAA-PRO AMINOPEPTIDASE 3"/>
    <property type="match status" value="1"/>
</dbReference>
<feature type="binding site" evidence="7">
    <location>
        <position position="420"/>
    </location>
    <ligand>
        <name>Mn(2+)</name>
        <dbReference type="ChEBI" id="CHEBI:29035"/>
        <label>2</label>
    </ligand>
</feature>
<protein>
    <recommendedName>
        <fullName evidence="7">Xaa-Pro dipeptidase</fullName>
        <shortName evidence="7">X-Pro dipeptidase</shortName>
        <ecNumber evidence="7">3.4.13.9</ecNumber>
    </recommendedName>
    <alternativeName>
        <fullName evidence="7">Imidodipeptidase</fullName>
    </alternativeName>
    <alternativeName>
        <fullName evidence="7">Proline dipeptidase</fullName>
        <shortName evidence="7">Prolidase</shortName>
    </alternativeName>
</protein>
<comment type="catalytic activity">
    <reaction evidence="7">
        <text>Xaa-L-Pro dipeptide + H2O = an L-alpha-amino acid + L-proline</text>
        <dbReference type="Rhea" id="RHEA:76407"/>
        <dbReference type="ChEBI" id="CHEBI:15377"/>
        <dbReference type="ChEBI" id="CHEBI:59869"/>
        <dbReference type="ChEBI" id="CHEBI:60039"/>
        <dbReference type="ChEBI" id="CHEBI:195196"/>
        <dbReference type="EC" id="3.4.13.9"/>
    </reaction>
</comment>
<dbReference type="InterPro" id="IPR036005">
    <property type="entry name" value="Creatinase/aminopeptidase-like"/>
</dbReference>
<dbReference type="InterPro" id="IPR022846">
    <property type="entry name" value="X_Pro_dipept"/>
</dbReference>
<feature type="domain" description="Xaa-Pro dipeptidase N-terminal" evidence="9">
    <location>
        <begin position="6"/>
        <end position="153"/>
    </location>
</feature>
<sequence length="441" mass="49144">MANPSSFASHFRHISAVYDKALERSNFDQLNVYSGARKYRHNDDLPYPFHVNTQFKALIPLADAPYSWVIWRPSQKPTLVFLQSLNFWYAPPSLPEDGWLDLFDVVVIRSPEEARPYVTTGGNCAFLGEPDPGIASWNVGERNPESMIHFLAWFRSYKTPYEVSCIEEANRISAKGHCAAREVFYQGGSEFEVSEAFQLACSQGEDELAYPSVIGINEHAAILHYIVRDRKSPPKENLHSMLIDAGASFAGYASDVTRTYAFAEGMFKDMIVALDREQRGFVDRLNTAETYQEANIDALTSVAALLKDFGVIKCCVDTALELGVVQVFMPHGISHFLGLQVHDVGGQQAGLDGELPNPDSRIQTANRLHRKVEPGHVVTVEPGIYFIETLLKQIAESRNRGIVDWDVVEQLRPYGGIRIEDNIAVSADGVVNLTRDAFGAV</sequence>
<evidence type="ECO:0000259" key="8">
    <source>
        <dbReference type="Pfam" id="PF00557"/>
    </source>
</evidence>
<dbReference type="HAMAP" id="MF_01279">
    <property type="entry name" value="X_Pro_dipeptid"/>
    <property type="match status" value="1"/>
</dbReference>
<name>A0A939DE67_9GAMM</name>
<accession>A0A939DE67</accession>
<dbReference type="AlphaFoldDB" id="A0A939DE67"/>
<dbReference type="InterPro" id="IPR001131">
    <property type="entry name" value="Peptidase_M24B_aminopep-P_CS"/>
</dbReference>
<evidence type="ECO:0000256" key="7">
    <source>
        <dbReference type="HAMAP-Rule" id="MF_01279"/>
    </source>
</evidence>
<evidence type="ECO:0000256" key="1">
    <source>
        <dbReference type="ARBA" id="ARBA00022670"/>
    </source>
</evidence>
<comment type="cofactor">
    <cofactor evidence="7">
        <name>Mn(2+)</name>
        <dbReference type="ChEBI" id="CHEBI:29035"/>
    </cofactor>
    <text evidence="7">Binds 2 manganese ions per subunit.</text>
</comment>
<keyword evidence="11" id="KW-1185">Reference proteome</keyword>
<keyword evidence="3 7" id="KW-0378">Hydrolase</keyword>
<dbReference type="Proteomes" id="UP000664303">
    <property type="component" value="Unassembled WGS sequence"/>
</dbReference>
<dbReference type="GO" id="GO:0008235">
    <property type="term" value="F:metalloexopeptidase activity"/>
    <property type="evidence" value="ECO:0007669"/>
    <property type="project" value="UniProtKB-UniRule"/>
</dbReference>
<comment type="caution">
    <text evidence="10">The sequence shown here is derived from an EMBL/GenBank/DDBJ whole genome shotgun (WGS) entry which is preliminary data.</text>
</comment>
<dbReference type="InterPro" id="IPR052433">
    <property type="entry name" value="X-Pro_dipept-like"/>
</dbReference>
<dbReference type="Gene3D" id="3.40.350.10">
    <property type="entry name" value="Creatinase/prolidase N-terminal domain"/>
    <property type="match status" value="1"/>
</dbReference>
<dbReference type="InterPro" id="IPR048819">
    <property type="entry name" value="PepQ_N"/>
</dbReference>
<evidence type="ECO:0000313" key="10">
    <source>
        <dbReference type="EMBL" id="MBN7796551.1"/>
    </source>
</evidence>
<dbReference type="Pfam" id="PF00557">
    <property type="entry name" value="Peptidase_M24"/>
    <property type="match status" value="1"/>
</dbReference>
<dbReference type="EC" id="3.4.13.9" evidence="7"/>
<feature type="binding site" evidence="7">
    <location>
        <position position="381"/>
    </location>
    <ligand>
        <name>Mn(2+)</name>
        <dbReference type="ChEBI" id="CHEBI:29035"/>
        <label>1</label>
    </ligand>
</feature>
<comment type="function">
    <text evidence="7">Splits dipeptides with a prolyl residue in the C-terminal position.</text>
</comment>
<keyword evidence="6 7" id="KW-0464">Manganese</keyword>
<proteinExistence type="inferred from homology"/>
<gene>
    <name evidence="7 10" type="primary">pepQ</name>
    <name evidence="10" type="ORF">JYP50_08110</name>
</gene>
<dbReference type="InterPro" id="IPR000994">
    <property type="entry name" value="Pept_M24"/>
</dbReference>
<dbReference type="NCBIfam" id="NF010133">
    <property type="entry name" value="PRK13607.1"/>
    <property type="match status" value="1"/>
</dbReference>
<dbReference type="GO" id="GO:0005829">
    <property type="term" value="C:cytosol"/>
    <property type="evidence" value="ECO:0007669"/>
    <property type="project" value="TreeGrafter"/>
</dbReference>
<dbReference type="EMBL" id="JAFKCZ010000005">
    <property type="protein sequence ID" value="MBN7796551.1"/>
    <property type="molecule type" value="Genomic_DNA"/>
</dbReference>
<dbReference type="GO" id="GO:0004177">
    <property type="term" value="F:aminopeptidase activity"/>
    <property type="evidence" value="ECO:0007669"/>
    <property type="project" value="TreeGrafter"/>
</dbReference>
<reference evidence="10" key="1">
    <citation type="submission" date="2021-02" db="EMBL/GenBank/DDBJ databases">
        <title>PHA producing bacteria isolated from coastal sediment in Guangdong, Shenzhen.</title>
        <authorList>
            <person name="Zheng W."/>
            <person name="Yu S."/>
            <person name="Huang Y."/>
        </authorList>
    </citation>
    <scope>NUCLEOTIDE SEQUENCE</scope>
    <source>
        <strain evidence="10">TN14-10</strain>
    </source>
</reference>
<evidence type="ECO:0000259" key="9">
    <source>
        <dbReference type="Pfam" id="PF21216"/>
    </source>
</evidence>
<organism evidence="10 11">
    <name type="scientific">Parahaliea mediterranea</name>
    <dbReference type="NCBI Taxonomy" id="651086"/>
    <lineage>
        <taxon>Bacteria</taxon>
        <taxon>Pseudomonadati</taxon>
        <taxon>Pseudomonadota</taxon>
        <taxon>Gammaproteobacteria</taxon>
        <taxon>Cellvibrionales</taxon>
        <taxon>Halieaceae</taxon>
        <taxon>Parahaliea</taxon>
    </lineage>
</organism>
<dbReference type="GO" id="GO:0016795">
    <property type="term" value="F:phosphoric triester hydrolase activity"/>
    <property type="evidence" value="ECO:0007669"/>
    <property type="project" value="InterPro"/>
</dbReference>
<keyword evidence="1 7" id="KW-0645">Protease</keyword>
<feature type="binding site" evidence="7">
    <location>
        <position position="335"/>
    </location>
    <ligand>
        <name>Mn(2+)</name>
        <dbReference type="ChEBI" id="CHEBI:29035"/>
        <label>1</label>
    </ligand>
</feature>
<evidence type="ECO:0000256" key="2">
    <source>
        <dbReference type="ARBA" id="ARBA00022723"/>
    </source>
</evidence>
<feature type="binding site" evidence="7">
    <location>
        <position position="255"/>
    </location>
    <ligand>
        <name>Mn(2+)</name>
        <dbReference type="ChEBI" id="CHEBI:29035"/>
        <label>1</label>
    </ligand>
</feature>
<comment type="similarity">
    <text evidence="7">Belongs to the peptidase M24B family. Bacterial-type prolidase subfamily.</text>
</comment>
<keyword evidence="4 7" id="KW-0224">Dipeptidase</keyword>
<dbReference type="GO" id="GO:0102009">
    <property type="term" value="F:proline dipeptidase activity"/>
    <property type="evidence" value="ECO:0007669"/>
    <property type="project" value="UniProtKB-EC"/>
</dbReference>
<feature type="binding site" evidence="7">
    <location>
        <position position="420"/>
    </location>
    <ligand>
        <name>Mn(2+)</name>
        <dbReference type="ChEBI" id="CHEBI:29035"/>
        <label>1</label>
    </ligand>
</feature>
<keyword evidence="5 7" id="KW-0482">Metalloprotease</keyword>
<dbReference type="Pfam" id="PF21216">
    <property type="entry name" value="PepQ_N"/>
    <property type="match status" value="1"/>
</dbReference>
<dbReference type="SUPFAM" id="SSF55920">
    <property type="entry name" value="Creatinase/aminopeptidase"/>
    <property type="match status" value="1"/>
</dbReference>
<dbReference type="GO" id="GO:0046872">
    <property type="term" value="F:metal ion binding"/>
    <property type="evidence" value="ECO:0007669"/>
    <property type="project" value="UniProtKB-KW"/>
</dbReference>
<feature type="binding site" evidence="7">
    <location>
        <position position="255"/>
    </location>
    <ligand>
        <name>Mn(2+)</name>
        <dbReference type="ChEBI" id="CHEBI:29035"/>
        <label>2</label>
    </ligand>
</feature>
<evidence type="ECO:0000256" key="5">
    <source>
        <dbReference type="ARBA" id="ARBA00023049"/>
    </source>
</evidence>
<evidence type="ECO:0000313" key="11">
    <source>
        <dbReference type="Proteomes" id="UP000664303"/>
    </source>
</evidence>
<evidence type="ECO:0000256" key="3">
    <source>
        <dbReference type="ARBA" id="ARBA00022801"/>
    </source>
</evidence>
<feature type="domain" description="Peptidase M24" evidence="8">
    <location>
        <begin position="165"/>
        <end position="426"/>
    </location>
</feature>
<dbReference type="PANTHER" id="PTHR43226:SF8">
    <property type="entry name" value="XAA-PRO DIPEPTIDASE"/>
    <property type="match status" value="1"/>
</dbReference>
<keyword evidence="2 7" id="KW-0479">Metal-binding</keyword>